<dbReference type="InParanoid" id="A0A168TAI1"/>
<feature type="domain" description="NADH:flavin oxidoreductase/NADH oxidase N-terminal" evidence="1">
    <location>
        <begin position="8"/>
        <end position="343"/>
    </location>
</feature>
<dbReference type="GO" id="GO:0016491">
    <property type="term" value="F:oxidoreductase activity"/>
    <property type="evidence" value="ECO:0007669"/>
    <property type="project" value="InterPro"/>
</dbReference>
<evidence type="ECO:0000313" key="3">
    <source>
        <dbReference type="Proteomes" id="UP000078561"/>
    </source>
</evidence>
<dbReference type="PANTHER" id="PTHR22893:SF91">
    <property type="entry name" value="NADPH DEHYDROGENASE 2-RELATED"/>
    <property type="match status" value="1"/>
</dbReference>
<dbReference type="InterPro" id="IPR001155">
    <property type="entry name" value="OxRdtase_FMN_N"/>
</dbReference>
<keyword evidence="3" id="KW-1185">Reference proteome</keyword>
<dbReference type="Proteomes" id="UP000078561">
    <property type="component" value="Unassembled WGS sequence"/>
</dbReference>
<dbReference type="Gene3D" id="3.20.20.70">
    <property type="entry name" value="Aldolase class I"/>
    <property type="match status" value="1"/>
</dbReference>
<dbReference type="STRING" id="4829.A0A168TAI1"/>
<dbReference type="EMBL" id="LT555169">
    <property type="protein sequence ID" value="SAM09748.1"/>
    <property type="molecule type" value="Genomic_DNA"/>
</dbReference>
<dbReference type="OMA" id="HMIECRS"/>
<sequence>MTSNSSKQLFQPIKVGTQQLQHRIVLAPLTRTRADRQGIPTDLITDYYSQRATPGGLLIAEATAISSKVGRPKFAPGIYNQEQLAGWKPVVAGVHAKQGVIFQQLWHTGRTFAPTANDTLVSASAIPIPGVDPASGKPYPTPTALTIPEIKTIIQEFAQAAKNAIQAGFDGVEIHGANGYLIDQFNNTSSNQRTDIYGGSIENRARFALEVVDAVVAAIGAERTAIRFSPYYGFQGMHDENPLATWTYLTQSLQSSHPNLAFLHFIEPRTNIRTDDTVYAVESESLDAFRSIWKGPFVSAGGYSFDPHVAFKVAEQSSNNLVAFGRSFISNPDIVHRLRHDYPLHPYDRKTFYTAGAPGYTDYPTFAQEQQKSSL</sequence>
<dbReference type="Pfam" id="PF00724">
    <property type="entry name" value="Oxidored_FMN"/>
    <property type="match status" value="1"/>
</dbReference>
<dbReference type="OrthoDB" id="276546at2759"/>
<gene>
    <name evidence="2" type="primary">ABSGL_15450.1 scaffold 16633</name>
</gene>
<protein>
    <recommendedName>
        <fullName evidence="1">NADH:flavin oxidoreductase/NADH oxidase N-terminal domain-containing protein</fullName>
    </recommendedName>
</protein>
<proteinExistence type="predicted"/>
<dbReference type="FunCoup" id="A0A168TAI1">
    <property type="interactions" value="336"/>
</dbReference>
<accession>A0A168TAI1</accession>
<reference evidence="2" key="1">
    <citation type="submission" date="2016-04" db="EMBL/GenBank/DDBJ databases">
        <authorList>
            <person name="Evans L.H."/>
            <person name="Alamgir A."/>
            <person name="Owens N."/>
            <person name="Weber N.D."/>
            <person name="Virtaneva K."/>
            <person name="Barbian K."/>
            <person name="Babar A."/>
            <person name="Rosenke K."/>
        </authorList>
    </citation>
    <scope>NUCLEOTIDE SEQUENCE [LARGE SCALE GENOMIC DNA]</scope>
    <source>
        <strain evidence="2">CBS 101.48</strain>
    </source>
</reference>
<evidence type="ECO:0000259" key="1">
    <source>
        <dbReference type="Pfam" id="PF00724"/>
    </source>
</evidence>
<dbReference type="InterPro" id="IPR013785">
    <property type="entry name" value="Aldolase_TIM"/>
</dbReference>
<dbReference type="PANTHER" id="PTHR22893">
    <property type="entry name" value="NADH OXIDOREDUCTASE-RELATED"/>
    <property type="match status" value="1"/>
</dbReference>
<name>A0A168TAI1_ABSGL</name>
<organism evidence="2">
    <name type="scientific">Absidia glauca</name>
    <name type="common">Pin mould</name>
    <dbReference type="NCBI Taxonomy" id="4829"/>
    <lineage>
        <taxon>Eukaryota</taxon>
        <taxon>Fungi</taxon>
        <taxon>Fungi incertae sedis</taxon>
        <taxon>Mucoromycota</taxon>
        <taxon>Mucoromycotina</taxon>
        <taxon>Mucoromycetes</taxon>
        <taxon>Mucorales</taxon>
        <taxon>Cunninghamellaceae</taxon>
        <taxon>Absidia</taxon>
    </lineage>
</organism>
<dbReference type="SUPFAM" id="SSF51395">
    <property type="entry name" value="FMN-linked oxidoreductases"/>
    <property type="match status" value="1"/>
</dbReference>
<dbReference type="GO" id="GO:0010181">
    <property type="term" value="F:FMN binding"/>
    <property type="evidence" value="ECO:0007669"/>
    <property type="project" value="InterPro"/>
</dbReference>
<dbReference type="FunFam" id="3.20.20.70:FF:000138">
    <property type="entry name" value="NADPH dehydrogenase 1"/>
    <property type="match status" value="1"/>
</dbReference>
<evidence type="ECO:0000313" key="2">
    <source>
        <dbReference type="EMBL" id="SAM09748.1"/>
    </source>
</evidence>
<dbReference type="AlphaFoldDB" id="A0A168TAI1"/>
<dbReference type="CDD" id="cd02933">
    <property type="entry name" value="OYE_like_FMN"/>
    <property type="match status" value="1"/>
</dbReference>
<dbReference type="InterPro" id="IPR045247">
    <property type="entry name" value="Oye-like"/>
</dbReference>